<dbReference type="PANTHER" id="PTHR10443">
    <property type="entry name" value="MICROSOMAL DIPEPTIDASE"/>
    <property type="match status" value="1"/>
</dbReference>
<keyword evidence="2" id="KW-1185">Reference proteome</keyword>
<accession>A0A4D7K3X2</accession>
<sequence>MRLLLFIAFLSLVSSCKPGSSEEKQTNSSDIEFSADKFAKDILIIDTHIDLPYRISNESKEIDVSKDFNTGHFDYPKAINGGLNVAFMSIYTPPSLDGNEAFQAANSLINLVDSISEKFPGKFQLIYGPDDIVNKFDNEIIYLPLGMENGSPINNDLENLVHFYNKGIRYITLCHFKSNEICDSSTDDIQPHGGLSEFGYNVVKKMNQLGILVDVSHVSDETVEDVLEITKDPVIASHSGCRQLTPGFPRNLPDHLIKRIGENDGVIMVNFGSMFLNSSSASNANKMLSILNERSVEVGSDEGNKLMKELEKELPIQSSVDDIVDHIDHIVKIAGIDHVGFGSDFDGVSYLPEEVKNVSDYPVIIEALKTRGYSNTDIEKICGKNFLRVWEKVANK</sequence>
<proteinExistence type="predicted"/>
<dbReference type="CDD" id="cd01301">
    <property type="entry name" value="rDP_like"/>
    <property type="match status" value="1"/>
</dbReference>
<dbReference type="GO" id="GO:0006508">
    <property type="term" value="P:proteolysis"/>
    <property type="evidence" value="ECO:0007669"/>
    <property type="project" value="InterPro"/>
</dbReference>
<dbReference type="PROSITE" id="PS51365">
    <property type="entry name" value="RENAL_DIPEPTIDASE_2"/>
    <property type="match status" value="1"/>
</dbReference>
<dbReference type="PROSITE" id="PS51257">
    <property type="entry name" value="PROKAR_LIPOPROTEIN"/>
    <property type="match status" value="1"/>
</dbReference>
<dbReference type="Gene3D" id="3.20.20.140">
    <property type="entry name" value="Metal-dependent hydrolases"/>
    <property type="match status" value="1"/>
</dbReference>
<reference evidence="1 2" key="1">
    <citation type="submission" date="2018-04" db="EMBL/GenBank/DDBJ databases">
        <title>Complete genome uncultured novel isolate.</title>
        <authorList>
            <person name="Merlino G."/>
        </authorList>
    </citation>
    <scope>NUCLEOTIDE SEQUENCE [LARGE SCALE GENOMIC DNA]</scope>
    <source>
        <strain evidence="2">R1DC9</strain>
    </source>
</reference>
<dbReference type="Pfam" id="PF01244">
    <property type="entry name" value="Peptidase_M19"/>
    <property type="match status" value="1"/>
</dbReference>
<protein>
    <submittedName>
        <fullName evidence="1">Peptidase M19</fullName>
    </submittedName>
</protein>
<dbReference type="GO" id="GO:0070573">
    <property type="term" value="F:metallodipeptidase activity"/>
    <property type="evidence" value="ECO:0007669"/>
    <property type="project" value="InterPro"/>
</dbReference>
<dbReference type="InterPro" id="IPR032466">
    <property type="entry name" value="Metal_Hydrolase"/>
</dbReference>
<dbReference type="SUPFAM" id="SSF51556">
    <property type="entry name" value="Metallo-dependent hydrolases"/>
    <property type="match status" value="1"/>
</dbReference>
<dbReference type="KEGG" id="fpf:DCC35_04905"/>
<dbReference type="AlphaFoldDB" id="A0A4D7K3X2"/>
<evidence type="ECO:0000313" key="1">
    <source>
        <dbReference type="EMBL" id="QCK14128.1"/>
    </source>
</evidence>
<dbReference type="RefSeq" id="WP_137089721.1">
    <property type="nucleotide sequence ID" value="NZ_CP028923.1"/>
</dbReference>
<dbReference type="EMBL" id="CP028923">
    <property type="protein sequence ID" value="QCK14128.1"/>
    <property type="molecule type" value="Genomic_DNA"/>
</dbReference>
<dbReference type="InterPro" id="IPR008257">
    <property type="entry name" value="Pept_M19"/>
</dbReference>
<name>A0A4D7K3X2_9BACT</name>
<organism evidence="1 2">
    <name type="scientific">Mangrovivirga cuniculi</name>
    <dbReference type="NCBI Taxonomy" id="2715131"/>
    <lineage>
        <taxon>Bacteria</taxon>
        <taxon>Pseudomonadati</taxon>
        <taxon>Bacteroidota</taxon>
        <taxon>Cytophagia</taxon>
        <taxon>Cytophagales</taxon>
        <taxon>Mangrovivirgaceae</taxon>
        <taxon>Mangrovivirga</taxon>
    </lineage>
</organism>
<dbReference type="Proteomes" id="UP000298616">
    <property type="component" value="Chromosome"/>
</dbReference>
<dbReference type="PANTHER" id="PTHR10443:SF12">
    <property type="entry name" value="DIPEPTIDASE"/>
    <property type="match status" value="1"/>
</dbReference>
<evidence type="ECO:0000313" key="2">
    <source>
        <dbReference type="Proteomes" id="UP000298616"/>
    </source>
</evidence>
<gene>
    <name evidence="1" type="ORF">DCC35_04905</name>
</gene>
<dbReference type="OrthoDB" id="9804920at2"/>